<dbReference type="GO" id="GO:0003924">
    <property type="term" value="F:GTPase activity"/>
    <property type="evidence" value="ECO:0007669"/>
    <property type="project" value="InterPro"/>
</dbReference>
<evidence type="ECO:0000256" key="2">
    <source>
        <dbReference type="ARBA" id="ARBA00022553"/>
    </source>
</evidence>
<dbReference type="SMART" id="SM00175">
    <property type="entry name" value="RAB"/>
    <property type="match status" value="1"/>
</dbReference>
<accession>A0A8B6CFR5</accession>
<organism evidence="4 5">
    <name type="scientific">Mytilus galloprovincialis</name>
    <name type="common">Mediterranean mussel</name>
    <dbReference type="NCBI Taxonomy" id="29158"/>
    <lineage>
        <taxon>Eukaryota</taxon>
        <taxon>Metazoa</taxon>
        <taxon>Spiralia</taxon>
        <taxon>Lophotrochozoa</taxon>
        <taxon>Mollusca</taxon>
        <taxon>Bivalvia</taxon>
        <taxon>Autobranchia</taxon>
        <taxon>Pteriomorphia</taxon>
        <taxon>Mytilida</taxon>
        <taxon>Mytiloidea</taxon>
        <taxon>Mytilidae</taxon>
        <taxon>Mytilinae</taxon>
        <taxon>Mytilus</taxon>
    </lineage>
</organism>
<feature type="compositionally biased region" description="Basic and acidic residues" evidence="3">
    <location>
        <begin position="32"/>
        <end position="43"/>
    </location>
</feature>
<dbReference type="SUPFAM" id="SSF52540">
    <property type="entry name" value="P-loop containing nucleoside triphosphate hydrolases"/>
    <property type="match status" value="1"/>
</dbReference>
<dbReference type="InterPro" id="IPR027417">
    <property type="entry name" value="P-loop_NTPase"/>
</dbReference>
<comment type="caution">
    <text evidence="4">The sequence shown here is derived from an EMBL/GenBank/DDBJ whole genome shotgun (WGS) entry which is preliminary data.</text>
</comment>
<keyword evidence="5" id="KW-1185">Reference proteome</keyword>
<feature type="region of interest" description="Disordered" evidence="3">
    <location>
        <begin position="1"/>
        <end position="55"/>
    </location>
</feature>
<dbReference type="PRINTS" id="PR00449">
    <property type="entry name" value="RASTRNSFRMNG"/>
</dbReference>
<evidence type="ECO:0000313" key="5">
    <source>
        <dbReference type="Proteomes" id="UP000596742"/>
    </source>
</evidence>
<evidence type="ECO:0000313" key="4">
    <source>
        <dbReference type="EMBL" id="VDI03880.1"/>
    </source>
</evidence>
<name>A0A8B6CFR5_MYTGA</name>
<comment type="similarity">
    <text evidence="1">Belongs to the small GTPase superfamily. RGK family.</text>
</comment>
<dbReference type="InterPro" id="IPR051641">
    <property type="entry name" value="RGK_GTP-binding_reg"/>
</dbReference>
<dbReference type="OrthoDB" id="5239715at2759"/>
<proteinExistence type="inferred from homology"/>
<dbReference type="EMBL" id="UYJE01001646">
    <property type="protein sequence ID" value="VDI03880.1"/>
    <property type="molecule type" value="Genomic_DNA"/>
</dbReference>
<keyword evidence="2" id="KW-0597">Phosphoprotein</keyword>
<reference evidence="4" key="1">
    <citation type="submission" date="2018-11" db="EMBL/GenBank/DDBJ databases">
        <authorList>
            <person name="Alioto T."/>
            <person name="Alioto T."/>
        </authorList>
    </citation>
    <scope>NUCLEOTIDE SEQUENCE</scope>
</reference>
<feature type="compositionally biased region" description="Basic residues" evidence="3">
    <location>
        <begin position="18"/>
        <end position="28"/>
    </location>
</feature>
<sequence length="351" mass="39875">MAGEETGRYLSPPSTAGVHHHHRSRSVKGRQSFRESEESFAYERKRRNSMPSVNKIQLSSSYTDLSKEKDKDYDENLRRVRSFKTTSKGALVNRGDSFKRKTQKEKLLTLANQSREDNLNNAGNNNQQVTVTLKSFNPVYRVVMLGPAGVGKSALTDQFMTSEYIGPTDNTSIDTEEEKIITVQLDGEESTLSFIDPEDDEVDLDETKVDAYIVVFSSNDRNSFDVAVETLHQLREELATDKAIILVANKIDLARKRKIDIEEARSTALKYDCKYAETSAALNHHVDELLVGILSQIRLKQNPELLQEIPDTHTKKHKERKGSFKVAKGLLNKLFRKSSKRDKSCENLYEL</sequence>
<evidence type="ECO:0000256" key="3">
    <source>
        <dbReference type="SAM" id="MobiDB-lite"/>
    </source>
</evidence>
<dbReference type="AlphaFoldDB" id="A0A8B6CFR5"/>
<dbReference type="Proteomes" id="UP000596742">
    <property type="component" value="Unassembled WGS sequence"/>
</dbReference>
<dbReference type="PANTHER" id="PTHR45775:SF6">
    <property type="entry name" value="RAD, GEM_KIR FAMILY MEMBER 2, ISOFORM C"/>
    <property type="match status" value="1"/>
</dbReference>
<dbReference type="GO" id="GO:0005246">
    <property type="term" value="F:calcium channel regulator activity"/>
    <property type="evidence" value="ECO:0007669"/>
    <property type="project" value="TreeGrafter"/>
</dbReference>
<dbReference type="GO" id="GO:0005525">
    <property type="term" value="F:GTP binding"/>
    <property type="evidence" value="ECO:0007669"/>
    <property type="project" value="InterPro"/>
</dbReference>
<dbReference type="SMART" id="SM00173">
    <property type="entry name" value="RAS"/>
    <property type="match status" value="1"/>
</dbReference>
<dbReference type="Gene3D" id="3.40.50.300">
    <property type="entry name" value="P-loop containing nucleotide triphosphate hydrolases"/>
    <property type="match status" value="1"/>
</dbReference>
<gene>
    <name evidence="4" type="ORF">MGAL_10B038737</name>
</gene>
<dbReference type="PROSITE" id="PS51419">
    <property type="entry name" value="RAB"/>
    <property type="match status" value="1"/>
</dbReference>
<dbReference type="InterPro" id="IPR001806">
    <property type="entry name" value="Small_GTPase"/>
</dbReference>
<dbReference type="PROSITE" id="PS51421">
    <property type="entry name" value="RAS"/>
    <property type="match status" value="1"/>
</dbReference>
<dbReference type="Pfam" id="PF00071">
    <property type="entry name" value="Ras"/>
    <property type="match status" value="1"/>
</dbReference>
<dbReference type="GO" id="GO:0005886">
    <property type="term" value="C:plasma membrane"/>
    <property type="evidence" value="ECO:0007669"/>
    <property type="project" value="TreeGrafter"/>
</dbReference>
<dbReference type="PANTHER" id="PTHR45775">
    <property type="entry name" value="RAD, GEM/KIR FAMILY MEMBER 2, ISOFORM C"/>
    <property type="match status" value="1"/>
</dbReference>
<evidence type="ECO:0000256" key="1">
    <source>
        <dbReference type="ARBA" id="ARBA00008846"/>
    </source>
</evidence>
<protein>
    <submittedName>
        <fullName evidence="4">Rad and Gem related GTP binding protein 1</fullName>
    </submittedName>
</protein>